<feature type="region of interest" description="Disordered" evidence="13">
    <location>
        <begin position="394"/>
        <end position="430"/>
    </location>
</feature>
<dbReference type="Pfam" id="PF14619">
    <property type="entry name" value="SnAC"/>
    <property type="match status" value="1"/>
</dbReference>
<dbReference type="PROSITE" id="PS51194">
    <property type="entry name" value="HELICASE_CTER"/>
    <property type="match status" value="1"/>
</dbReference>
<keyword evidence="3" id="KW-0378">Hydrolase</keyword>
<dbReference type="InterPro" id="IPR001650">
    <property type="entry name" value="Helicase_C-like"/>
</dbReference>
<feature type="compositionally biased region" description="Low complexity" evidence="13">
    <location>
        <begin position="690"/>
        <end position="699"/>
    </location>
</feature>
<feature type="region of interest" description="Disordered" evidence="13">
    <location>
        <begin position="468"/>
        <end position="705"/>
    </location>
</feature>
<feature type="compositionally biased region" description="Low complexity" evidence="13">
    <location>
        <begin position="633"/>
        <end position="646"/>
    </location>
</feature>
<dbReference type="InterPro" id="IPR014012">
    <property type="entry name" value="HSA_dom"/>
</dbReference>
<feature type="domain" description="QLQ" evidence="18">
    <location>
        <begin position="428"/>
        <end position="463"/>
    </location>
</feature>
<protein>
    <recommendedName>
        <fullName evidence="21">ATP-dependent helicase brm</fullName>
    </recommendedName>
</protein>
<evidence type="ECO:0000256" key="7">
    <source>
        <dbReference type="ARBA" id="ARBA00023015"/>
    </source>
</evidence>
<dbReference type="InterPro" id="IPR006576">
    <property type="entry name" value="BRK_domain"/>
</dbReference>
<feature type="compositionally biased region" description="Pro residues" evidence="13">
    <location>
        <begin position="674"/>
        <end position="689"/>
    </location>
</feature>
<feature type="region of interest" description="Disordered" evidence="13">
    <location>
        <begin position="925"/>
        <end position="963"/>
    </location>
</feature>
<dbReference type="SMART" id="SM00487">
    <property type="entry name" value="DEXDc"/>
    <property type="match status" value="1"/>
</dbReference>
<evidence type="ECO:0000313" key="20">
    <source>
        <dbReference type="Proteomes" id="UP000494165"/>
    </source>
</evidence>
<dbReference type="PRINTS" id="PR00503">
    <property type="entry name" value="BROMODOMAIN"/>
</dbReference>
<dbReference type="PROSITE" id="PS50014">
    <property type="entry name" value="BROMODOMAIN_2"/>
    <property type="match status" value="1"/>
</dbReference>
<comment type="caution">
    <text evidence="19">The sequence shown here is derived from an EMBL/GenBank/DDBJ whole genome shotgun (WGS) entry which is preliminary data.</text>
</comment>
<feature type="domain" description="Bromo" evidence="14">
    <location>
        <begin position="1764"/>
        <end position="1834"/>
    </location>
</feature>
<dbReference type="SMART" id="SM00951">
    <property type="entry name" value="QLQ"/>
    <property type="match status" value="1"/>
</dbReference>
<feature type="compositionally biased region" description="Pro residues" evidence="13">
    <location>
        <begin position="471"/>
        <end position="483"/>
    </location>
</feature>
<feature type="compositionally biased region" description="Acidic residues" evidence="13">
    <location>
        <begin position="1863"/>
        <end position="1874"/>
    </location>
</feature>
<dbReference type="Gene3D" id="1.20.5.170">
    <property type="match status" value="1"/>
</dbReference>
<dbReference type="InterPro" id="IPR038718">
    <property type="entry name" value="SNF2-like_sf"/>
</dbReference>
<dbReference type="Gene3D" id="3.40.50.300">
    <property type="entry name" value="P-loop containing nucleotide triphosphate hydrolases"/>
    <property type="match status" value="1"/>
</dbReference>
<keyword evidence="11" id="KW-0539">Nucleus</keyword>
<evidence type="ECO:0000256" key="8">
    <source>
        <dbReference type="ARBA" id="ARBA00023117"/>
    </source>
</evidence>
<evidence type="ECO:0000256" key="4">
    <source>
        <dbReference type="ARBA" id="ARBA00022806"/>
    </source>
</evidence>
<dbReference type="CDD" id="cd17996">
    <property type="entry name" value="DEXHc_SMARCA2_SMARCA4"/>
    <property type="match status" value="1"/>
</dbReference>
<evidence type="ECO:0000259" key="15">
    <source>
        <dbReference type="PROSITE" id="PS51192"/>
    </source>
</evidence>
<feature type="compositionally biased region" description="Basic and acidic residues" evidence="13">
    <location>
        <begin position="925"/>
        <end position="938"/>
    </location>
</feature>
<feature type="compositionally biased region" description="Basic residues" evidence="13">
    <location>
        <begin position="1879"/>
        <end position="1897"/>
    </location>
</feature>
<dbReference type="GO" id="GO:0016787">
    <property type="term" value="F:hydrolase activity"/>
    <property type="evidence" value="ECO:0007669"/>
    <property type="project" value="UniProtKB-KW"/>
</dbReference>
<keyword evidence="20" id="KW-1185">Reference proteome</keyword>
<feature type="compositionally biased region" description="Basic residues" evidence="13">
    <location>
        <begin position="1692"/>
        <end position="1702"/>
    </location>
</feature>
<dbReference type="EMBL" id="CADEPI010000222">
    <property type="protein sequence ID" value="CAB3380989.1"/>
    <property type="molecule type" value="Genomic_DNA"/>
</dbReference>
<dbReference type="Pfam" id="PF07533">
    <property type="entry name" value="BRK"/>
    <property type="match status" value="1"/>
</dbReference>
<dbReference type="Proteomes" id="UP000494165">
    <property type="component" value="Unassembled WGS sequence"/>
</dbReference>
<dbReference type="Pfam" id="PF07529">
    <property type="entry name" value="HSA"/>
    <property type="match status" value="1"/>
</dbReference>
<feature type="region of interest" description="Disordered" evidence="13">
    <location>
        <begin position="1681"/>
        <end position="1746"/>
    </location>
</feature>
<feature type="region of interest" description="Disordered" evidence="13">
    <location>
        <begin position="1851"/>
        <end position="1926"/>
    </location>
</feature>
<dbReference type="PROSITE" id="PS51204">
    <property type="entry name" value="HSA"/>
    <property type="match status" value="1"/>
</dbReference>
<evidence type="ECO:0000256" key="11">
    <source>
        <dbReference type="ARBA" id="ARBA00023242"/>
    </source>
</evidence>
<dbReference type="GO" id="GO:0006325">
    <property type="term" value="P:chromatin organization"/>
    <property type="evidence" value="ECO:0007669"/>
    <property type="project" value="UniProtKB-KW"/>
</dbReference>
<dbReference type="Gene3D" id="1.20.920.10">
    <property type="entry name" value="Bromodomain-like"/>
    <property type="match status" value="1"/>
</dbReference>
<keyword evidence="9" id="KW-0010">Activator</keyword>
<feature type="compositionally biased region" description="Basic and acidic residues" evidence="13">
    <location>
        <begin position="1013"/>
        <end position="1043"/>
    </location>
</feature>
<dbReference type="OrthoDB" id="6017at2759"/>
<accession>A0A8S1DIX8</accession>
<dbReference type="SMART" id="SM00490">
    <property type="entry name" value="HELICc"/>
    <property type="match status" value="1"/>
</dbReference>
<dbReference type="SUPFAM" id="SSF47370">
    <property type="entry name" value="Bromodomain"/>
    <property type="match status" value="1"/>
</dbReference>
<reference evidence="19 20" key="1">
    <citation type="submission" date="2020-04" db="EMBL/GenBank/DDBJ databases">
        <authorList>
            <person name="Alioto T."/>
            <person name="Alioto T."/>
            <person name="Gomez Garrido J."/>
        </authorList>
    </citation>
    <scope>NUCLEOTIDE SEQUENCE [LARGE SCALE GENOMIC DNA]</scope>
</reference>
<dbReference type="InterPro" id="IPR036427">
    <property type="entry name" value="Bromodomain-like_sf"/>
</dbReference>
<feature type="compositionally biased region" description="Basic and acidic residues" evidence="13">
    <location>
        <begin position="1851"/>
        <end position="1862"/>
    </location>
</feature>
<dbReference type="GO" id="GO:0005524">
    <property type="term" value="F:ATP binding"/>
    <property type="evidence" value="ECO:0007669"/>
    <property type="project" value="UniProtKB-KW"/>
</dbReference>
<dbReference type="GO" id="GO:0048513">
    <property type="term" value="P:animal organ development"/>
    <property type="evidence" value="ECO:0007669"/>
    <property type="project" value="UniProtKB-ARBA"/>
</dbReference>
<feature type="compositionally biased region" description="Acidic residues" evidence="13">
    <location>
        <begin position="996"/>
        <end position="1012"/>
    </location>
</feature>
<keyword evidence="6" id="KW-0156">Chromatin regulator</keyword>
<evidence type="ECO:0000256" key="2">
    <source>
        <dbReference type="ARBA" id="ARBA00022741"/>
    </source>
</evidence>
<dbReference type="Pfam" id="PF00176">
    <property type="entry name" value="SNF2-rel_dom"/>
    <property type="match status" value="1"/>
</dbReference>
<gene>
    <name evidence="19" type="ORF">CLODIP_2_CD13909</name>
</gene>
<name>A0A8S1DIX8_9INSE</name>
<feature type="region of interest" description="Disordered" evidence="13">
    <location>
        <begin position="1"/>
        <end position="90"/>
    </location>
</feature>
<keyword evidence="7" id="KW-0805">Transcription regulation</keyword>
<feature type="compositionally biased region" description="Pro residues" evidence="13">
    <location>
        <begin position="570"/>
        <end position="583"/>
    </location>
</feature>
<dbReference type="InterPro" id="IPR029295">
    <property type="entry name" value="SnAC"/>
</dbReference>
<keyword evidence="4" id="KW-0347">Helicase</keyword>
<evidence type="ECO:0000256" key="10">
    <source>
        <dbReference type="ARBA" id="ARBA00023163"/>
    </source>
</evidence>
<feature type="compositionally biased region" description="Low complexity" evidence="13">
    <location>
        <begin position="509"/>
        <end position="518"/>
    </location>
</feature>
<dbReference type="Pfam" id="PF08880">
    <property type="entry name" value="QLQ"/>
    <property type="match status" value="1"/>
</dbReference>
<evidence type="ECO:0000259" key="17">
    <source>
        <dbReference type="PROSITE" id="PS51204"/>
    </source>
</evidence>
<evidence type="ECO:0008006" key="21">
    <source>
        <dbReference type="Google" id="ProtNLM"/>
    </source>
</evidence>
<evidence type="ECO:0000256" key="5">
    <source>
        <dbReference type="ARBA" id="ARBA00022840"/>
    </source>
</evidence>
<dbReference type="GO" id="GO:0006355">
    <property type="term" value="P:regulation of DNA-templated transcription"/>
    <property type="evidence" value="ECO:0007669"/>
    <property type="project" value="InterPro"/>
</dbReference>
<feature type="compositionally biased region" description="Pro residues" evidence="13">
    <location>
        <begin position="519"/>
        <end position="528"/>
    </location>
</feature>
<dbReference type="Pfam" id="PF00439">
    <property type="entry name" value="Bromodomain"/>
    <property type="match status" value="1"/>
</dbReference>
<feature type="region of interest" description="Disordered" evidence="13">
    <location>
        <begin position="994"/>
        <end position="1043"/>
    </location>
</feature>
<dbReference type="InterPro" id="IPR037259">
    <property type="entry name" value="BRK_sf"/>
</dbReference>
<feature type="compositionally biased region" description="Pro residues" evidence="13">
    <location>
        <begin position="494"/>
        <end position="505"/>
    </location>
</feature>
<feature type="compositionally biased region" description="Low complexity" evidence="13">
    <location>
        <begin position="655"/>
        <end position="673"/>
    </location>
</feature>
<dbReference type="SMART" id="SM01314">
    <property type="entry name" value="SnAC"/>
    <property type="match status" value="1"/>
</dbReference>
<dbReference type="InterPro" id="IPR014978">
    <property type="entry name" value="Gln-Leu-Gln_QLQ"/>
</dbReference>
<dbReference type="PROSITE" id="PS51666">
    <property type="entry name" value="QLQ"/>
    <property type="match status" value="1"/>
</dbReference>
<dbReference type="GO" id="GO:0048731">
    <property type="term" value="P:system development"/>
    <property type="evidence" value="ECO:0007669"/>
    <property type="project" value="UniProtKB-ARBA"/>
</dbReference>
<evidence type="ECO:0000259" key="18">
    <source>
        <dbReference type="PROSITE" id="PS51666"/>
    </source>
</evidence>
<dbReference type="InterPro" id="IPR000330">
    <property type="entry name" value="SNF2_N"/>
</dbReference>
<feature type="domain" description="Helicase C-terminal" evidence="16">
    <location>
        <begin position="1404"/>
        <end position="1565"/>
    </location>
</feature>
<dbReference type="SUPFAM" id="SSF160481">
    <property type="entry name" value="BRK domain-like"/>
    <property type="match status" value="1"/>
</dbReference>
<feature type="compositionally biased region" description="Low complexity" evidence="13">
    <location>
        <begin position="16"/>
        <end position="33"/>
    </location>
</feature>
<feature type="compositionally biased region" description="Pro residues" evidence="13">
    <location>
        <begin position="34"/>
        <end position="46"/>
    </location>
</feature>
<dbReference type="InterPro" id="IPR014001">
    <property type="entry name" value="Helicase_ATP-bd"/>
</dbReference>
<evidence type="ECO:0000256" key="1">
    <source>
        <dbReference type="ARBA" id="ARBA00004123"/>
    </source>
</evidence>
<feature type="domain" description="HSA" evidence="17">
    <location>
        <begin position="813"/>
        <end position="885"/>
    </location>
</feature>
<keyword evidence="2" id="KW-0547">Nucleotide-binding</keyword>
<evidence type="ECO:0000256" key="13">
    <source>
        <dbReference type="SAM" id="MobiDB-lite"/>
    </source>
</evidence>
<evidence type="ECO:0000256" key="3">
    <source>
        <dbReference type="ARBA" id="ARBA00022801"/>
    </source>
</evidence>
<feature type="compositionally biased region" description="Low complexity" evidence="13">
    <location>
        <begin position="47"/>
        <end position="90"/>
    </location>
</feature>
<feature type="compositionally biased region" description="Pro residues" evidence="13">
    <location>
        <begin position="595"/>
        <end position="618"/>
    </location>
</feature>
<dbReference type="CDD" id="cd18793">
    <property type="entry name" value="SF2_C_SNF"/>
    <property type="match status" value="1"/>
</dbReference>
<evidence type="ECO:0000259" key="16">
    <source>
        <dbReference type="PROSITE" id="PS51194"/>
    </source>
</evidence>
<dbReference type="FunFam" id="3.40.50.300:FF:003020">
    <property type="entry name" value="SNF2-related domain-containing protein"/>
    <property type="match status" value="1"/>
</dbReference>
<evidence type="ECO:0000259" key="14">
    <source>
        <dbReference type="PROSITE" id="PS50014"/>
    </source>
</evidence>
<evidence type="ECO:0000256" key="9">
    <source>
        <dbReference type="ARBA" id="ARBA00023159"/>
    </source>
</evidence>
<keyword evidence="8 12" id="KW-0103">Bromodomain</keyword>
<dbReference type="InterPro" id="IPR001487">
    <property type="entry name" value="Bromodomain"/>
</dbReference>
<dbReference type="GO" id="GO:0042393">
    <property type="term" value="F:histone binding"/>
    <property type="evidence" value="ECO:0007669"/>
    <property type="project" value="InterPro"/>
</dbReference>
<organism evidence="19 20">
    <name type="scientific">Cloeon dipterum</name>
    <dbReference type="NCBI Taxonomy" id="197152"/>
    <lineage>
        <taxon>Eukaryota</taxon>
        <taxon>Metazoa</taxon>
        <taxon>Ecdysozoa</taxon>
        <taxon>Arthropoda</taxon>
        <taxon>Hexapoda</taxon>
        <taxon>Insecta</taxon>
        <taxon>Pterygota</taxon>
        <taxon>Palaeoptera</taxon>
        <taxon>Ephemeroptera</taxon>
        <taxon>Pisciforma</taxon>
        <taxon>Baetidae</taxon>
        <taxon>Cloeon</taxon>
    </lineage>
</organism>
<dbReference type="Pfam" id="PF00271">
    <property type="entry name" value="Helicase_C"/>
    <property type="match status" value="1"/>
</dbReference>
<dbReference type="Gene3D" id="3.40.50.10810">
    <property type="entry name" value="Tandem AAA-ATPase domain"/>
    <property type="match status" value="1"/>
</dbReference>
<evidence type="ECO:0000256" key="12">
    <source>
        <dbReference type="PROSITE-ProRule" id="PRU00035"/>
    </source>
</evidence>
<dbReference type="GO" id="GO:0004386">
    <property type="term" value="F:helicase activity"/>
    <property type="evidence" value="ECO:0007669"/>
    <property type="project" value="UniProtKB-KW"/>
</dbReference>
<dbReference type="FunFam" id="1.20.5.170:FF:000008">
    <property type="entry name" value="probable global transcription activator SNF2L2 isoform X1"/>
    <property type="match status" value="1"/>
</dbReference>
<comment type="subcellular location">
    <subcellularLocation>
        <location evidence="1">Nucleus</location>
    </subcellularLocation>
</comment>
<proteinExistence type="predicted"/>
<feature type="compositionally biased region" description="Low complexity" evidence="13">
    <location>
        <begin position="529"/>
        <end position="569"/>
    </location>
</feature>
<dbReference type="PROSITE" id="PS51192">
    <property type="entry name" value="HELICASE_ATP_BIND_1"/>
    <property type="match status" value="1"/>
</dbReference>
<feature type="compositionally biased region" description="Pro residues" evidence="13">
    <location>
        <begin position="1"/>
        <end position="15"/>
    </location>
</feature>
<dbReference type="PANTHER" id="PTHR10799">
    <property type="entry name" value="SNF2/RAD54 HELICASE FAMILY"/>
    <property type="match status" value="1"/>
</dbReference>
<dbReference type="SUPFAM" id="SSF52540">
    <property type="entry name" value="P-loop containing nucleoside triphosphate hydrolases"/>
    <property type="match status" value="2"/>
</dbReference>
<evidence type="ECO:0000313" key="19">
    <source>
        <dbReference type="EMBL" id="CAB3380989.1"/>
    </source>
</evidence>
<dbReference type="FunFam" id="3.40.50.10810:FF:000008">
    <property type="entry name" value="Chromatin structure-remodeling complex subunit snf21"/>
    <property type="match status" value="1"/>
</dbReference>
<dbReference type="SMART" id="SM00573">
    <property type="entry name" value="HSA"/>
    <property type="match status" value="1"/>
</dbReference>
<dbReference type="InterPro" id="IPR049730">
    <property type="entry name" value="SNF2/RAD54-like_C"/>
</dbReference>
<feature type="compositionally biased region" description="Low complexity" evidence="13">
    <location>
        <begin position="1717"/>
        <end position="1726"/>
    </location>
</feature>
<sequence>MSSPQPMPPPSPMGPPQQASSPMPQSPQSMGPPHGHPPQSPGPVQSPGPMGYHAPSPQQQQQQPSSGGHQPPVSHAGPMHPQPHQQGPPQVWGLLCPHTVRLVATWAHRVPIQVTLCKWDHIQGTMVPTPGLTQGRWAQWVWDLTRARPALKARPLVVTKHRHTRAQEGPLAPTSKDLLIRDHLVGLTSKVLTKGQVDLTRLAQCRGPTKAQEDPTIRGHLTRAKVALHCIKGLLTKALDLQVHHTKDRPTRVQAIKVPQDRIRVIPCLDLCKEVTIPLVPIKVTIKALQDLIRHKDHIRALQVRHIKVHQTRCLALWGTKVRQDLRTNPCREGHTKECPIMGHTNQCLHTRVVQCLCTRGSIPKDHPTQATRAILRSRAITNKKVWAQCKEPLTQWTTKGMPSQGYGPGPSGPSDAGGGRGPSQPHNFSPQQLQQLKVQIMAYRMLGRGSALTPLVAMGVQGKRMDCIPGAPPNQPGGPVPSPLMGSPGNQSPGPPHMGSPGPYPARGSQSPSGAPQPQQPPTPQGPPVSQSQPSPESGATTSSSSGPASTSSSAPPASASSPQMSHPMRPPCPPGGQPPNQSPMMAQMAPTTGAPPPVGVPPPPHMMPRHSGPPGPGGGGPPMLGGPPPAGGFHPMMPQQRPGMPGMPPQHLPPGQQAPQPNAYPAQMQGPPGTPQQPGPTGPPMPLGQPQQQQPQQKSQVRVTTLAKPNGIDPIAMLSERENRVAASIAFRIEELTQIAPTLPEDLKIKAQIELRALKVLNIQRQLRAEIVACTRRDTTLETAINIKAYRRTKRQGLREARITEKLEKQQKMEADRKRRLKHQEYLNMVLQHSKDFKEFHRNNLVKIAKVNKAVMNWHANAEREQKKEQERIEKERMRRLMAEDEEGYRKLIDQKKDKRLAFLLSQTDEYISNLTEMVKSHKMEQKKKQIEEKKLSQQKKKKGDEGENNDESSQSSDVRVNVIDKATGNTLTGEDAPLASQLKEWLEQHPGWEPEDEDWDAADSEDDESGEKKADKDGKNDEEHNKKPMHKAKVEDDEYKKNSEEQTYYSIAHTIGEEVKEQASILVNGNLKEYQIKGLEWLVSLYNNNLNGILADEMGLGKTIQTIALITYLMEKKKVNGPFLIIVPLSTLSNWVLEFEKWAPTVLVVAYKGSPCMRRTVQSQMRSTKFNVLLTTYEYVIKDKAVLAKMHWKYMIIDEGHRMKNHHCKLTQVLNTHYIAPHRLLLTGTPLQNKLPELWALLNFLLPSIFKSCSTFEQWFNAPFATTGEKVELNEEETILIIRRLHKVLRPFLLRRLKKEVEAQLPDKVEYIVKCDMSSLQKVLYRHMQSKGVLLTDGSEKGNKGKGGAKALMNTIVQLRKLCNHPFMFQHIEEKFCDHVGCTGTTVSGPDLFRVSGKFELLDRILPKLKATNHRVLLFCQMTQLMTILEDYLGWRNFSYLRLDGTTKSDERGDLLKRFNSKESTYFIFLLSTRAGGLGLNLQAADTVIIFDSDWNPHQDLQAQDRAHRIGQQNEVRVLRLMTVNSVEERILAAARYKLNMDEKVIQAGMFDQKSTGSERQQFLQSILHQDETEEEEENEVPDDETVNQMIARSENEFEIFQRMDIDRRREEAKLGSSRKSRLIEESELPDWLVKEDDEVFQYEEEEEKFYGRGTRQRKEVDYTDSLTEKEWLKAIEEGSEDFEEETKKVRKKTRKRKRKGEDEDEEDVNDSLAGSSCASPASTGGGGGGSKKRKMTASDKKMKNGLKKLMEIVVKYTDSDGRVLSEPFMKLPTRRELPDYYEVIKKPLDIKKILARVEDGRISDFDDLERDFMQLCKNAQDYNEEASLIHEDSIVLQSVFTNARQRLEQESDLGKDDDSMAPDDDSEEEVEPAKKGRKPKGRTPGPKKKRGPKSKYVSDDDEDDAQPGPSSAAFGAENFPSL</sequence>
<dbReference type="SMART" id="SM00297">
    <property type="entry name" value="BROMO"/>
    <property type="match status" value="1"/>
</dbReference>
<keyword evidence="10" id="KW-0804">Transcription</keyword>
<feature type="domain" description="Helicase ATP-binding" evidence="15">
    <location>
        <begin position="1086"/>
        <end position="1251"/>
    </location>
</feature>
<dbReference type="InterPro" id="IPR027417">
    <property type="entry name" value="P-loop_NTPase"/>
</dbReference>
<dbReference type="SMART" id="SM00592">
    <property type="entry name" value="BRK"/>
    <property type="match status" value="1"/>
</dbReference>
<dbReference type="Gene3D" id="3.40.5.120">
    <property type="match status" value="1"/>
</dbReference>
<evidence type="ECO:0000256" key="6">
    <source>
        <dbReference type="ARBA" id="ARBA00022853"/>
    </source>
</evidence>
<keyword evidence="5" id="KW-0067">ATP-binding</keyword>
<dbReference type="GO" id="GO:0005634">
    <property type="term" value="C:nucleus"/>
    <property type="evidence" value="ECO:0007669"/>
    <property type="project" value="UniProtKB-SubCell"/>
</dbReference>